<feature type="transmembrane region" description="Helical" evidence="7">
    <location>
        <begin position="315"/>
        <end position="337"/>
    </location>
</feature>
<keyword evidence="3 7" id="KW-0812">Transmembrane</keyword>
<evidence type="ECO:0000256" key="4">
    <source>
        <dbReference type="ARBA" id="ARBA00022989"/>
    </source>
</evidence>
<dbReference type="PANTHER" id="PTHR19432:SF35">
    <property type="entry name" value="SOLUTE CARRIER FAMILY 45 MEMBER 3 ISOFORM X1"/>
    <property type="match status" value="1"/>
</dbReference>
<evidence type="ECO:0000313" key="9">
    <source>
        <dbReference type="Proteomes" id="UP001521184"/>
    </source>
</evidence>
<evidence type="ECO:0008006" key="10">
    <source>
        <dbReference type="Google" id="ProtNLM"/>
    </source>
</evidence>
<comment type="subcellular location">
    <subcellularLocation>
        <location evidence="1">Membrane</location>
        <topology evidence="1">Multi-pass membrane protein</topology>
    </subcellularLocation>
</comment>
<protein>
    <recommendedName>
        <fullName evidence="10">General alpha-glucoside permease</fullName>
    </recommendedName>
</protein>
<name>A0ABR3TPR4_9PEZI</name>
<comment type="caution">
    <text evidence="8">The sequence shown here is derived from an EMBL/GenBank/DDBJ whole genome shotgun (WGS) entry which is preliminary data.</text>
</comment>
<reference evidence="8 9" key="1">
    <citation type="journal article" date="2023" name="Plant Dis.">
        <title>First Report of Diplodia intermedia Causing Canker and Dieback Diseases on Apple Trees in Canada.</title>
        <authorList>
            <person name="Ellouze W."/>
            <person name="Ilyukhin E."/>
            <person name="Sulman M."/>
            <person name="Ali S."/>
        </authorList>
    </citation>
    <scope>NUCLEOTIDE SEQUENCE [LARGE SCALE GENOMIC DNA]</scope>
    <source>
        <strain evidence="8 9">M45-28</strain>
    </source>
</reference>
<evidence type="ECO:0000256" key="7">
    <source>
        <dbReference type="SAM" id="Phobius"/>
    </source>
</evidence>
<feature type="transmembrane region" description="Helical" evidence="7">
    <location>
        <begin position="365"/>
        <end position="386"/>
    </location>
</feature>
<keyword evidence="9" id="KW-1185">Reference proteome</keyword>
<feature type="transmembrane region" description="Helical" evidence="7">
    <location>
        <begin position="444"/>
        <end position="462"/>
    </location>
</feature>
<keyword evidence="5 7" id="KW-0472">Membrane</keyword>
<feature type="transmembrane region" description="Helical" evidence="7">
    <location>
        <begin position="94"/>
        <end position="112"/>
    </location>
</feature>
<feature type="transmembrane region" description="Helical" evidence="7">
    <location>
        <begin position="468"/>
        <end position="490"/>
    </location>
</feature>
<sequence>MAGARPAGSPTPHDSFSSPINPAAATPLPKIVSFGRSSINSPRASQSRDQMNETSPLLSARTSDEEGNRLKPVASPLSDDGWDAEPGEETKSTWYLLLLTLGSGGLQIAWSVELSYGSPYLLSLGLSKSLLALVWIAGPLSGTLVQPYVGLKSDNCRLKYGKRRPFIIGGAVSTIISLFFLAWAREIVAGVLSIFGVPWDSPATSTTTILFAVLMVYVLDFAINVRNILGYLSGYVDLPALFPFFGNTQMKVLCAIACIALAATVTTTCATISERDPRSEGPPAASGGLVGFFRNLFWSVRRLPPQVSRVCQVQLAAWIGWFPFLFYTTTYVGEIYADSYFRENPHMSEDEINKVWDRGTRMGTLALLIFAITTFIASVFLPLIVAPTFKAPVPEPTTPLTPTSSHASSGYFSLKKNKGAKASFAQHFSVLDHLQIKSLTLRRTWLLSHFMFAALVWSTIFVRSTVGATIIVALIGIPWAVTNWAPFALISQEISKRDALRRGLLRAPAHDRDAALLAAGEDDHSADQAGVVLGIHNVAIAAPQVVATLFSSALFKILQKPRGTPGDDSIAWVLRFGGCCAIIAGFLTKRVFEENQAVLEASGALQQGSPQEGEE</sequence>
<gene>
    <name evidence="8" type="ORF">SLS58_005896</name>
</gene>
<dbReference type="Proteomes" id="UP001521184">
    <property type="component" value="Unassembled WGS sequence"/>
</dbReference>
<evidence type="ECO:0000256" key="1">
    <source>
        <dbReference type="ARBA" id="ARBA00004141"/>
    </source>
</evidence>
<accession>A0ABR3TPR4</accession>
<dbReference type="InterPro" id="IPR036259">
    <property type="entry name" value="MFS_trans_sf"/>
</dbReference>
<dbReference type="EMBL" id="JAKEKT020000038">
    <property type="protein sequence ID" value="KAL1641621.1"/>
    <property type="molecule type" value="Genomic_DNA"/>
</dbReference>
<keyword evidence="4 7" id="KW-1133">Transmembrane helix</keyword>
<feature type="region of interest" description="Disordered" evidence="6">
    <location>
        <begin position="1"/>
        <end position="86"/>
    </location>
</feature>
<keyword evidence="2" id="KW-0813">Transport</keyword>
<dbReference type="PANTHER" id="PTHR19432">
    <property type="entry name" value="SUGAR TRANSPORTER"/>
    <property type="match status" value="1"/>
</dbReference>
<evidence type="ECO:0000256" key="3">
    <source>
        <dbReference type="ARBA" id="ARBA00022692"/>
    </source>
</evidence>
<organism evidence="8 9">
    <name type="scientific">Diplodia intermedia</name>
    <dbReference type="NCBI Taxonomy" id="856260"/>
    <lineage>
        <taxon>Eukaryota</taxon>
        <taxon>Fungi</taxon>
        <taxon>Dikarya</taxon>
        <taxon>Ascomycota</taxon>
        <taxon>Pezizomycotina</taxon>
        <taxon>Dothideomycetes</taxon>
        <taxon>Dothideomycetes incertae sedis</taxon>
        <taxon>Botryosphaeriales</taxon>
        <taxon>Botryosphaeriaceae</taxon>
        <taxon>Diplodia</taxon>
    </lineage>
</organism>
<feature type="transmembrane region" description="Helical" evidence="7">
    <location>
        <begin position="166"/>
        <end position="184"/>
    </location>
</feature>
<evidence type="ECO:0000313" key="8">
    <source>
        <dbReference type="EMBL" id="KAL1641621.1"/>
    </source>
</evidence>
<proteinExistence type="predicted"/>
<feature type="transmembrane region" description="Helical" evidence="7">
    <location>
        <begin position="204"/>
        <end position="223"/>
    </location>
</feature>
<dbReference type="SUPFAM" id="SSF103473">
    <property type="entry name" value="MFS general substrate transporter"/>
    <property type="match status" value="1"/>
</dbReference>
<feature type="compositionally biased region" description="Polar residues" evidence="6">
    <location>
        <begin position="35"/>
        <end position="61"/>
    </location>
</feature>
<evidence type="ECO:0000256" key="5">
    <source>
        <dbReference type="ARBA" id="ARBA00023136"/>
    </source>
</evidence>
<evidence type="ECO:0000256" key="2">
    <source>
        <dbReference type="ARBA" id="ARBA00022448"/>
    </source>
</evidence>
<feature type="transmembrane region" description="Helical" evidence="7">
    <location>
        <begin position="124"/>
        <end position="145"/>
    </location>
</feature>
<evidence type="ECO:0000256" key="6">
    <source>
        <dbReference type="SAM" id="MobiDB-lite"/>
    </source>
</evidence>